<comment type="caution">
    <text evidence="2">The sequence shown here is derived from an EMBL/GenBank/DDBJ whole genome shotgun (WGS) entry which is preliminary data.</text>
</comment>
<dbReference type="Gene3D" id="3.90.850.10">
    <property type="entry name" value="Fumarylacetoacetase-like, C-terminal domain"/>
    <property type="match status" value="1"/>
</dbReference>
<keyword evidence="2" id="KW-0378">Hydrolase</keyword>
<reference evidence="2" key="1">
    <citation type="submission" date="2013-08" db="EMBL/GenBank/DDBJ databases">
        <authorList>
            <person name="Mendez C."/>
            <person name="Richter M."/>
            <person name="Ferrer M."/>
            <person name="Sanchez J."/>
        </authorList>
    </citation>
    <scope>NUCLEOTIDE SEQUENCE</scope>
</reference>
<organism evidence="2">
    <name type="scientific">mine drainage metagenome</name>
    <dbReference type="NCBI Taxonomy" id="410659"/>
    <lineage>
        <taxon>unclassified sequences</taxon>
        <taxon>metagenomes</taxon>
        <taxon>ecological metagenomes</taxon>
    </lineage>
</organism>
<feature type="non-terminal residue" evidence="2">
    <location>
        <position position="1"/>
    </location>
</feature>
<dbReference type="AlphaFoldDB" id="T1B8X3"/>
<protein>
    <submittedName>
        <fullName evidence="2">Fumarylacetoacetate (FAA) hydrolase</fullName>
    </submittedName>
</protein>
<dbReference type="InterPro" id="IPR011234">
    <property type="entry name" value="Fumarylacetoacetase-like_C"/>
</dbReference>
<dbReference type="InterPro" id="IPR036663">
    <property type="entry name" value="Fumarylacetoacetase_C_sf"/>
</dbReference>
<name>T1B8X3_9ZZZZ</name>
<reference evidence="2" key="2">
    <citation type="journal article" date="2014" name="ISME J.">
        <title>Microbial stratification in low pH oxic and suboxic macroscopic growths along an acid mine drainage.</title>
        <authorList>
            <person name="Mendez-Garcia C."/>
            <person name="Mesa V."/>
            <person name="Sprenger R.R."/>
            <person name="Richter M."/>
            <person name="Diez M.S."/>
            <person name="Solano J."/>
            <person name="Bargiela R."/>
            <person name="Golyshina O.V."/>
            <person name="Manteca A."/>
            <person name="Ramos J.L."/>
            <person name="Gallego J.R."/>
            <person name="Llorente I."/>
            <person name="Martins Dos Santos V.A."/>
            <person name="Jensen O.N."/>
            <person name="Pelaez A.I."/>
            <person name="Sanchez J."/>
            <person name="Ferrer M."/>
        </authorList>
    </citation>
    <scope>NUCLEOTIDE SEQUENCE</scope>
</reference>
<sequence>SQIFGWEDLLSYISHMMPLDPGDIVLTGTYRGVGAVLPGDIVTVEVPGTGIPLESAIVADPRPGLFSLWPGKKSAPSEPDTKK</sequence>
<proteinExistence type="predicted"/>
<accession>T1B8X3</accession>
<dbReference type="SUPFAM" id="SSF56529">
    <property type="entry name" value="FAH"/>
    <property type="match status" value="1"/>
</dbReference>
<dbReference type="Pfam" id="PF01557">
    <property type="entry name" value="FAA_hydrolase"/>
    <property type="match status" value="1"/>
</dbReference>
<evidence type="ECO:0000259" key="1">
    <source>
        <dbReference type="Pfam" id="PF01557"/>
    </source>
</evidence>
<gene>
    <name evidence="2" type="ORF">B1A_13383</name>
</gene>
<dbReference type="GO" id="GO:0016787">
    <property type="term" value="F:hydrolase activity"/>
    <property type="evidence" value="ECO:0007669"/>
    <property type="project" value="UniProtKB-KW"/>
</dbReference>
<evidence type="ECO:0000313" key="2">
    <source>
        <dbReference type="EMBL" id="EQD50640.1"/>
    </source>
</evidence>
<feature type="domain" description="Fumarylacetoacetase-like C-terminal" evidence="1">
    <location>
        <begin position="3"/>
        <end position="50"/>
    </location>
</feature>
<dbReference type="EMBL" id="AUZX01009789">
    <property type="protein sequence ID" value="EQD50640.1"/>
    <property type="molecule type" value="Genomic_DNA"/>
</dbReference>